<reference evidence="3 4" key="1">
    <citation type="submission" date="2015-12" db="EMBL/GenBank/DDBJ databases">
        <title>The genome of Folsomia candida.</title>
        <authorList>
            <person name="Faddeeva A."/>
            <person name="Derks M.F."/>
            <person name="Anvar Y."/>
            <person name="Smit S."/>
            <person name="Van Straalen N."/>
            <person name="Roelofs D."/>
        </authorList>
    </citation>
    <scope>NUCLEOTIDE SEQUENCE [LARGE SCALE GENOMIC DNA]</scope>
    <source>
        <strain evidence="3 4">VU population</strain>
        <tissue evidence="3">Whole body</tissue>
    </source>
</reference>
<dbReference type="InterPro" id="IPR001194">
    <property type="entry name" value="cDENN_dom"/>
</dbReference>
<feature type="compositionally biased region" description="Pro residues" evidence="1">
    <location>
        <begin position="407"/>
        <end position="419"/>
    </location>
</feature>
<feature type="compositionally biased region" description="Low complexity" evidence="1">
    <location>
        <begin position="281"/>
        <end position="296"/>
    </location>
</feature>
<dbReference type="Gene3D" id="3.30.450.200">
    <property type="match status" value="1"/>
</dbReference>
<dbReference type="InterPro" id="IPR037516">
    <property type="entry name" value="Tripartite_DENN"/>
</dbReference>
<feature type="compositionally biased region" description="Low complexity" evidence="1">
    <location>
        <begin position="642"/>
        <end position="655"/>
    </location>
</feature>
<feature type="compositionally biased region" description="Polar residues" evidence="1">
    <location>
        <begin position="861"/>
        <end position="878"/>
    </location>
</feature>
<feature type="compositionally biased region" description="Polar residues" evidence="1">
    <location>
        <begin position="656"/>
        <end position="671"/>
    </location>
</feature>
<feature type="compositionally biased region" description="Polar residues" evidence="1">
    <location>
        <begin position="1044"/>
        <end position="1061"/>
    </location>
</feature>
<dbReference type="SMART" id="SM00800">
    <property type="entry name" value="uDENN"/>
    <property type="match status" value="1"/>
</dbReference>
<feature type="region of interest" description="Disordered" evidence="1">
    <location>
        <begin position="1019"/>
        <end position="1076"/>
    </location>
</feature>
<feature type="region of interest" description="Disordered" evidence="1">
    <location>
        <begin position="1201"/>
        <end position="1238"/>
    </location>
</feature>
<evidence type="ECO:0000313" key="4">
    <source>
        <dbReference type="Proteomes" id="UP000198287"/>
    </source>
</evidence>
<dbReference type="InterPro" id="IPR005112">
    <property type="entry name" value="dDENN_dom"/>
</dbReference>
<dbReference type="STRING" id="158441.A0A226ETX5"/>
<feature type="compositionally biased region" description="Polar residues" evidence="1">
    <location>
        <begin position="1201"/>
        <end position="1219"/>
    </location>
</feature>
<dbReference type="EMBL" id="LNIX01000002">
    <property type="protein sequence ID" value="OXA61052.1"/>
    <property type="molecule type" value="Genomic_DNA"/>
</dbReference>
<feature type="compositionally biased region" description="Low complexity" evidence="1">
    <location>
        <begin position="1062"/>
        <end position="1071"/>
    </location>
</feature>
<feature type="region of interest" description="Disordered" evidence="1">
    <location>
        <begin position="861"/>
        <end position="885"/>
    </location>
</feature>
<dbReference type="PANTHER" id="PTHR15288:SF0">
    <property type="entry name" value="UDENN DOMAIN-CONTAINING PROTEIN"/>
    <property type="match status" value="1"/>
</dbReference>
<dbReference type="Proteomes" id="UP000198287">
    <property type="component" value="Unassembled WGS sequence"/>
</dbReference>
<dbReference type="Gene3D" id="3.40.50.11500">
    <property type="match status" value="1"/>
</dbReference>
<dbReference type="Pfam" id="PF03456">
    <property type="entry name" value="uDENN"/>
    <property type="match status" value="1"/>
</dbReference>
<dbReference type="InterPro" id="IPR005113">
    <property type="entry name" value="uDENN_dom"/>
</dbReference>
<feature type="compositionally biased region" description="Low complexity" evidence="1">
    <location>
        <begin position="580"/>
        <end position="620"/>
    </location>
</feature>
<feature type="region of interest" description="Disordered" evidence="1">
    <location>
        <begin position="750"/>
        <end position="769"/>
    </location>
</feature>
<dbReference type="PROSITE" id="PS50211">
    <property type="entry name" value="DENN"/>
    <property type="match status" value="1"/>
</dbReference>
<evidence type="ECO:0000256" key="1">
    <source>
        <dbReference type="SAM" id="MobiDB-lite"/>
    </source>
</evidence>
<feature type="compositionally biased region" description="Basic and acidic residues" evidence="1">
    <location>
        <begin position="265"/>
        <end position="278"/>
    </location>
</feature>
<dbReference type="SMART" id="SM00799">
    <property type="entry name" value="DENN"/>
    <property type="match status" value="1"/>
</dbReference>
<dbReference type="Pfam" id="PF03455">
    <property type="entry name" value="dDENN"/>
    <property type="match status" value="1"/>
</dbReference>
<dbReference type="FunFam" id="3.40.50.11500:FF:000004">
    <property type="entry name" value="DENN domain-containing protein 2C isoform X1"/>
    <property type="match status" value="1"/>
</dbReference>
<proteinExistence type="predicted"/>
<dbReference type="SMART" id="SM00801">
    <property type="entry name" value="dDENN"/>
    <property type="match status" value="1"/>
</dbReference>
<feature type="compositionally biased region" description="Low complexity" evidence="1">
    <location>
        <begin position="536"/>
        <end position="548"/>
    </location>
</feature>
<sequence>MKAIAIRMDANSNKVQTLRQQFEQKNYEKAEQVENATGLTLNKYPSSILRSPTKNSNKSAELIDHRPSSTNLKNDILEVAANLTNNSPIVVEDVRRNGIYVSNSITLSSTDFQQQHQSNEQRQNQASAKTSPACIIPPSLKRRPMVLDLHQCDNDGFIDEMEDCHPNSKNVSNGGDDLSITSSSSSTCVNLINNPTCVVGDVTKEIDCQPQALTPTSNSSSASSGSGYGKVKRSNAFRAKDTSSVPTTPNGNNNPAKAAAANNDSRSKAKLVLERVKSLDTSSSGNQTGSSNCNNSDLSGSGSISHLNNNEKGIPAQRATSVCLRPSQSSSQIYVKTQSSSTAQVTKAVNIVTPYQVSDIYTQIRKGSLQSAQTGRNKPPQEVEYAVPIITRNNTQLRNNGLRQTPISPPKIPPPPQNYPPSAVGSKDQQQHHIGLPGSDSGYSFLQPKHLSYEEIGSSSQGQGQSQEIKMKMSTGGVDPNSSSESASCRSMNSTPSTKGLPPDKPPRTFLYDILTDHRQQTVMPQKQQRAAAHVTNNKSNNSSTNSNHELYMETMNKSVVVAGALTDGNNSNSFTATPSNRNANQSQTNNANNGGSNANPKRQYSSSSSSSTLTSSTTSYKQPQSGRGNISVSTATVRQTNKSSSNLLNKNQSQMMNNGDSNSSAADTTQKSKLATTIAASMSVFTAATVHANENPHSSNGANNNNNNIIVSKRGAELPVVYSIAPNHHPPLVRSKTESQLIVKSKSNWNYPNATSVDSESISGGNHHNPSTLTMSNYDYGYKTLANNANATPFHPSNANSTAAAAAATTTATIKGNRNSNNYYSPPHHHQSQNLLNNHRLYDGLPQYRSSTNLLKYNNRYPSNPGLYQSSSTTTTPWKDHEHGLPPANNNARYPHVYPSHNHHRHPHIHDHRSNSLIYMTDIDLEGLKRSRENKSAEGNNNNNNNNNSINNNHNDSVISKSVNVNRCSSDDRLCERSKSEWTLSHYHHQAQNANNSAVLAAPRSAIHAMGMMGTAAGRRNTVSVTSTTTTTGGGNSTGHPSLESTASSNVSSLTTQPHPNNSATNNNNNKRPGIQQSACELDHTTRTTFCVVGCVNVTTSDNDSINDVPTNEKVGTISVPPLDKKKTQLWELQEFAASNKANLYVVSGLSAYAAGSKDCVSFYDETFVCLEETLNTGVNDIQNLVNQLFSASSTIKDATSSTDSGIQLGSESLSSCDTPVGDSTTDTGDSDCENDGETINTARQVVEARKGYVRRVSSIRVQELGASLNRLIQNSKKPHSTEPLFECLLVVGLNRDPYTGVYHSYIRDKFPPNAKLPSGVEQFCFPDSLEWPCHEGTSAQFYTLAITDQRGSRKFGCCYRILPEGANICIPITYCVISSHRAIGFYREVLREITLRHGYSEYQKRFWMEELYKKQFPLTGGNITITEPTVEDLYQSQHHHQGHDSTVITNCYNNFSLSPTKTVSIKRRVDHRLDEIDLVTLLTTVDSGIVIKIFGSLLLERKVVVISRALSTLSLCVEALESMVYPFSWQHTFVPILPLNMTDVLDAPAPFLIGVLRSSQTPWDKTLDEGIVVDLDQNKIISCVGDEGTILPKRIHRKLRDALQLVLNLTDQKESTKNVLISECFIRMFVETMGHHAHHLVVQQDGMKIFERESFVKSCDSKAVQNFLEWFSETSMFHEFTQLRLRNTHQHGLFEQRVMEQYEQNQSQHAASGGTPLSFKNAKLFMNRTRPFGNWLKEAFVK</sequence>
<feature type="region of interest" description="Disordered" evidence="1">
    <location>
        <begin position="212"/>
        <end position="311"/>
    </location>
</feature>
<feature type="compositionally biased region" description="Polar residues" evidence="1">
    <location>
        <begin position="570"/>
        <end position="579"/>
    </location>
</feature>
<feature type="region of interest" description="Disordered" evidence="1">
    <location>
        <begin position="392"/>
        <end position="446"/>
    </location>
</feature>
<feature type="region of interest" description="Disordered" evidence="1">
    <location>
        <begin position="111"/>
        <end position="135"/>
    </location>
</feature>
<evidence type="ECO:0000313" key="3">
    <source>
        <dbReference type="EMBL" id="OXA61052.1"/>
    </source>
</evidence>
<dbReference type="OrthoDB" id="10266080at2759"/>
<protein>
    <submittedName>
        <fullName evidence="3">Suppression of tumorigenicity 5 protein</fullName>
    </submittedName>
</protein>
<feature type="compositionally biased region" description="Low complexity" evidence="1">
    <location>
        <begin position="113"/>
        <end position="125"/>
    </location>
</feature>
<name>A0A226ETX5_FOLCA</name>
<dbReference type="Pfam" id="PF02141">
    <property type="entry name" value="DENN"/>
    <property type="match status" value="1"/>
</dbReference>
<feature type="region of interest" description="Disordered" evidence="1">
    <location>
        <begin position="473"/>
        <end position="548"/>
    </location>
</feature>
<feature type="compositionally biased region" description="Polar residues" evidence="1">
    <location>
        <begin position="621"/>
        <end position="641"/>
    </location>
</feature>
<feature type="region of interest" description="Disordered" evidence="1">
    <location>
        <begin position="570"/>
        <end position="671"/>
    </location>
</feature>
<feature type="compositionally biased region" description="Polar residues" evidence="1">
    <location>
        <begin position="297"/>
        <end position="311"/>
    </location>
</feature>
<feature type="domain" description="UDENN" evidence="2">
    <location>
        <begin position="1288"/>
        <end position="1693"/>
    </location>
</feature>
<gene>
    <name evidence="3" type="ORF">Fcan01_06354</name>
</gene>
<organism evidence="3 4">
    <name type="scientific">Folsomia candida</name>
    <name type="common">Springtail</name>
    <dbReference type="NCBI Taxonomy" id="158441"/>
    <lineage>
        <taxon>Eukaryota</taxon>
        <taxon>Metazoa</taxon>
        <taxon>Ecdysozoa</taxon>
        <taxon>Arthropoda</taxon>
        <taxon>Hexapoda</taxon>
        <taxon>Collembola</taxon>
        <taxon>Entomobryomorpha</taxon>
        <taxon>Isotomoidea</taxon>
        <taxon>Isotomidae</taxon>
        <taxon>Proisotominae</taxon>
        <taxon>Folsomia</taxon>
    </lineage>
</organism>
<feature type="compositionally biased region" description="Low complexity" evidence="1">
    <location>
        <begin position="1019"/>
        <end position="1032"/>
    </location>
</feature>
<dbReference type="InterPro" id="IPR051942">
    <property type="entry name" value="DENN_domain_containing_2"/>
</dbReference>
<accession>A0A226ETX5</accession>
<feature type="compositionally biased region" description="Low complexity" evidence="1">
    <location>
        <begin position="941"/>
        <end position="956"/>
    </location>
</feature>
<feature type="region of interest" description="Disordered" evidence="1">
    <location>
        <begin position="934"/>
        <end position="958"/>
    </location>
</feature>
<feature type="compositionally biased region" description="Low complexity" evidence="1">
    <location>
        <begin position="242"/>
        <end position="264"/>
    </location>
</feature>
<evidence type="ECO:0000259" key="2">
    <source>
        <dbReference type="PROSITE" id="PS50211"/>
    </source>
</evidence>
<comment type="caution">
    <text evidence="3">The sequence shown here is derived from an EMBL/GenBank/DDBJ whole genome shotgun (WGS) entry which is preliminary data.</text>
</comment>
<dbReference type="PANTHER" id="PTHR15288">
    <property type="entry name" value="DENN DOMAIN-CONTAINING PROTEIN 2"/>
    <property type="match status" value="1"/>
</dbReference>
<dbReference type="InterPro" id="IPR043153">
    <property type="entry name" value="DENN_C"/>
</dbReference>
<feature type="compositionally biased region" description="Polar residues" evidence="1">
    <location>
        <begin position="392"/>
        <end position="405"/>
    </location>
</feature>
<keyword evidence="4" id="KW-1185">Reference proteome</keyword>
<feature type="compositionally biased region" description="Polar residues" evidence="1">
    <location>
        <begin position="480"/>
        <end position="498"/>
    </location>
</feature>